<dbReference type="InterPro" id="IPR036611">
    <property type="entry name" value="Trigger_fac_ribosome-bd_sf"/>
</dbReference>
<evidence type="ECO:0000256" key="10">
    <source>
        <dbReference type="ARBA" id="ARBA00024849"/>
    </source>
</evidence>
<dbReference type="InterPro" id="IPR008880">
    <property type="entry name" value="Trigger_fac_C"/>
</dbReference>
<dbReference type="PANTHER" id="PTHR30560">
    <property type="entry name" value="TRIGGER FACTOR CHAPERONE AND PEPTIDYL-PROLYL CIS/TRANS ISOMERASE"/>
    <property type="match status" value="1"/>
</dbReference>
<organism evidence="16 17">
    <name type="scientific">'Catharanthus roseus' aster yellows phytoplasma</name>
    <dbReference type="NCBI Taxonomy" id="1193712"/>
    <lineage>
        <taxon>Bacteria</taxon>
        <taxon>Bacillati</taxon>
        <taxon>Mycoplasmatota</taxon>
        <taxon>Mollicutes</taxon>
        <taxon>Acholeplasmatales</taxon>
        <taxon>Acholeplasmataceae</taxon>
        <taxon>Candidatus Phytoplasma</taxon>
        <taxon>16SrI (Aster yellows group)</taxon>
    </lineage>
</organism>
<evidence type="ECO:0000256" key="14">
    <source>
        <dbReference type="RuleBase" id="RU003914"/>
    </source>
</evidence>
<dbReference type="InterPro" id="IPR008881">
    <property type="entry name" value="Trigger_fac_ribosome-bd_bac"/>
</dbReference>
<keyword evidence="5 12" id="KW-0132">Cell division</keyword>
<dbReference type="GO" id="GO:0043335">
    <property type="term" value="P:protein unfolding"/>
    <property type="evidence" value="ECO:0007669"/>
    <property type="project" value="TreeGrafter"/>
</dbReference>
<dbReference type="Pfam" id="PF05698">
    <property type="entry name" value="Trigger_C"/>
    <property type="match status" value="1"/>
</dbReference>
<dbReference type="SUPFAM" id="SSF54534">
    <property type="entry name" value="FKBP-like"/>
    <property type="match status" value="1"/>
</dbReference>
<dbReference type="SUPFAM" id="SSF109998">
    <property type="entry name" value="Triger factor/SurA peptide-binding domain-like"/>
    <property type="match status" value="1"/>
</dbReference>
<proteinExistence type="inferred from homology"/>
<evidence type="ECO:0000313" key="17">
    <source>
        <dbReference type="Proteomes" id="UP000289726"/>
    </source>
</evidence>
<evidence type="ECO:0000256" key="12">
    <source>
        <dbReference type="HAMAP-Rule" id="MF_00303"/>
    </source>
</evidence>
<dbReference type="GO" id="GO:0051083">
    <property type="term" value="P:'de novo' cotranslational protein folding"/>
    <property type="evidence" value="ECO:0007669"/>
    <property type="project" value="TreeGrafter"/>
</dbReference>
<comment type="subcellular location">
    <subcellularLocation>
        <location evidence="12">Cytoplasm</location>
    </subcellularLocation>
    <text evidence="12">About half TF is bound to the ribosome near the polypeptide exit tunnel while the other half is free in the cytoplasm.</text>
</comment>
<dbReference type="EMBL" id="CP035949">
    <property type="protein sequence ID" value="QBF23833.1"/>
    <property type="molecule type" value="Genomic_DNA"/>
</dbReference>
<keyword evidence="6 12" id="KW-0697">Rotamase</keyword>
<comment type="function">
    <text evidence="10 12">Involved in protein export. Acts as a chaperone by maintaining the newly synthesized protein in an open conformation. Functions as a peptidyl-prolyl cis-trans isomerase.</text>
</comment>
<dbReference type="Pfam" id="PF00254">
    <property type="entry name" value="FKBP_C"/>
    <property type="match status" value="1"/>
</dbReference>
<keyword evidence="7 12" id="KW-0143">Chaperone</keyword>
<comment type="domain">
    <text evidence="12">Consists of 3 domains; the N-terminus binds the ribosome, the middle domain has PPIase activity, while the C-terminus has intrinsic chaperone activity on its own.</text>
</comment>
<dbReference type="HAMAP" id="MF_00303">
    <property type="entry name" value="Trigger_factor_Tig"/>
    <property type="match status" value="1"/>
</dbReference>
<keyword evidence="9 12" id="KW-0131">Cell cycle</keyword>
<dbReference type="NCBIfam" id="TIGR00115">
    <property type="entry name" value="tig"/>
    <property type="match status" value="1"/>
</dbReference>
<accession>A0A4P6MC67</accession>
<dbReference type="FunFam" id="3.10.50.40:FF:000001">
    <property type="entry name" value="Trigger factor"/>
    <property type="match status" value="1"/>
</dbReference>
<keyword evidence="17" id="KW-1185">Reference proteome</keyword>
<reference evidence="16 17" key="1">
    <citation type="submission" date="2019-02" db="EMBL/GenBank/DDBJ databases">
        <title>Draft Genome Sequence of Maize Bushy Stunt-like Phytoplasma group 16SrI-B (Aster yellows) in South Africa.</title>
        <authorList>
            <person name="Coetzee B."/>
            <person name="Douglas-Smit N."/>
            <person name="Maree H.J."/>
            <person name="Burger J.T."/>
            <person name="Kruger K."/>
            <person name="Pietersen G."/>
        </authorList>
    </citation>
    <scope>NUCLEOTIDE SEQUENCE [LARGE SCALE GENOMIC DNA]</scope>
    <source>
        <strain evidence="16 17">De Villa</strain>
    </source>
</reference>
<dbReference type="GO" id="GO:0015031">
    <property type="term" value="P:protein transport"/>
    <property type="evidence" value="ECO:0007669"/>
    <property type="project" value="UniProtKB-UniRule"/>
</dbReference>
<evidence type="ECO:0000256" key="9">
    <source>
        <dbReference type="ARBA" id="ARBA00023306"/>
    </source>
</evidence>
<evidence type="ECO:0000256" key="2">
    <source>
        <dbReference type="ARBA" id="ARBA00005464"/>
    </source>
</evidence>
<evidence type="ECO:0000256" key="11">
    <source>
        <dbReference type="ARBA" id="ARBA00029986"/>
    </source>
</evidence>
<dbReference type="SUPFAM" id="SSF102735">
    <property type="entry name" value="Trigger factor ribosome-binding domain"/>
    <property type="match status" value="1"/>
</dbReference>
<dbReference type="RefSeq" id="WP_130427617.1">
    <property type="nucleotide sequence ID" value="NZ_CP035949.1"/>
</dbReference>
<comment type="catalytic activity">
    <reaction evidence="1 12 13">
        <text>[protein]-peptidylproline (omega=180) = [protein]-peptidylproline (omega=0)</text>
        <dbReference type="Rhea" id="RHEA:16237"/>
        <dbReference type="Rhea" id="RHEA-COMP:10747"/>
        <dbReference type="Rhea" id="RHEA-COMP:10748"/>
        <dbReference type="ChEBI" id="CHEBI:83833"/>
        <dbReference type="ChEBI" id="CHEBI:83834"/>
        <dbReference type="EC" id="5.2.1.8"/>
    </reaction>
</comment>
<evidence type="ECO:0000256" key="4">
    <source>
        <dbReference type="ARBA" id="ARBA00016902"/>
    </source>
</evidence>
<dbReference type="PIRSF" id="PIRSF003095">
    <property type="entry name" value="Trigger_factor"/>
    <property type="match status" value="1"/>
</dbReference>
<dbReference type="Gene3D" id="3.30.70.1050">
    <property type="entry name" value="Trigger factor ribosome-binding domain"/>
    <property type="match status" value="1"/>
</dbReference>
<keyword evidence="12" id="KW-0963">Cytoplasm</keyword>
<protein>
    <recommendedName>
        <fullName evidence="4 12">Trigger factor</fullName>
        <shortName evidence="12">TF</shortName>
        <ecNumber evidence="3 12">5.2.1.8</ecNumber>
    </recommendedName>
    <alternativeName>
        <fullName evidence="11 12">PPIase</fullName>
    </alternativeName>
</protein>
<feature type="domain" description="PPIase FKBP-type" evidence="15">
    <location>
        <begin position="165"/>
        <end position="245"/>
    </location>
</feature>
<dbReference type="InterPro" id="IPR001179">
    <property type="entry name" value="PPIase_FKBP_dom"/>
</dbReference>
<dbReference type="PROSITE" id="PS50059">
    <property type="entry name" value="FKBP_PPIASE"/>
    <property type="match status" value="1"/>
</dbReference>
<name>A0A4P6MC67_9MOLU</name>
<dbReference type="AlphaFoldDB" id="A0A4P6MC67"/>
<dbReference type="Pfam" id="PF05697">
    <property type="entry name" value="Trigger_N"/>
    <property type="match status" value="1"/>
</dbReference>
<dbReference type="GO" id="GO:0044183">
    <property type="term" value="F:protein folding chaperone"/>
    <property type="evidence" value="ECO:0007669"/>
    <property type="project" value="TreeGrafter"/>
</dbReference>
<gene>
    <name evidence="12" type="primary">tig</name>
    <name evidence="16" type="ORF">EXT02_01325</name>
</gene>
<dbReference type="GO" id="GO:0003755">
    <property type="term" value="F:peptidyl-prolyl cis-trans isomerase activity"/>
    <property type="evidence" value="ECO:0007669"/>
    <property type="project" value="UniProtKB-UniRule"/>
</dbReference>
<dbReference type="GO" id="GO:0051301">
    <property type="term" value="P:cell division"/>
    <property type="evidence" value="ECO:0007669"/>
    <property type="project" value="UniProtKB-KW"/>
</dbReference>
<evidence type="ECO:0000256" key="8">
    <source>
        <dbReference type="ARBA" id="ARBA00023235"/>
    </source>
</evidence>
<dbReference type="InterPro" id="IPR027304">
    <property type="entry name" value="Trigger_fact/SurA_dom_sf"/>
</dbReference>
<dbReference type="InterPro" id="IPR037041">
    <property type="entry name" value="Trigger_fac_C_sf"/>
</dbReference>
<dbReference type="GO" id="GO:0005737">
    <property type="term" value="C:cytoplasm"/>
    <property type="evidence" value="ECO:0007669"/>
    <property type="project" value="UniProtKB-SubCell"/>
</dbReference>
<evidence type="ECO:0000256" key="13">
    <source>
        <dbReference type="PROSITE-ProRule" id="PRU00277"/>
    </source>
</evidence>
<evidence type="ECO:0000256" key="7">
    <source>
        <dbReference type="ARBA" id="ARBA00023186"/>
    </source>
</evidence>
<dbReference type="Gene3D" id="1.10.3120.10">
    <property type="entry name" value="Trigger factor, C-terminal domain"/>
    <property type="match status" value="1"/>
</dbReference>
<comment type="similarity">
    <text evidence="2 12 14">Belongs to the FKBP-type PPIase family. Tig subfamily.</text>
</comment>
<evidence type="ECO:0000256" key="5">
    <source>
        <dbReference type="ARBA" id="ARBA00022618"/>
    </source>
</evidence>
<dbReference type="Proteomes" id="UP000289726">
    <property type="component" value="Chromosome"/>
</dbReference>
<evidence type="ECO:0000256" key="6">
    <source>
        <dbReference type="ARBA" id="ARBA00023110"/>
    </source>
</evidence>
<dbReference type="GO" id="GO:0043022">
    <property type="term" value="F:ribosome binding"/>
    <property type="evidence" value="ECO:0007669"/>
    <property type="project" value="TreeGrafter"/>
</dbReference>
<evidence type="ECO:0000313" key="16">
    <source>
        <dbReference type="EMBL" id="QBF23833.1"/>
    </source>
</evidence>
<evidence type="ECO:0000256" key="3">
    <source>
        <dbReference type="ARBA" id="ARBA00013194"/>
    </source>
</evidence>
<dbReference type="PANTHER" id="PTHR30560:SF3">
    <property type="entry name" value="TRIGGER FACTOR-LIKE PROTEIN TIG, CHLOROPLASTIC"/>
    <property type="match status" value="1"/>
</dbReference>
<dbReference type="InterPro" id="IPR046357">
    <property type="entry name" value="PPIase_dom_sf"/>
</dbReference>
<dbReference type="Gene3D" id="3.10.50.40">
    <property type="match status" value="1"/>
</dbReference>
<sequence length="430" mass="49917">MEIKKINDQKVQYFFEVSSKELETQLASAYEKIKPKVEIKGFRKGHVPRKIFENRFGKDNLYSDALENIVQTKYQEVLQKKDFESMGMPQVIDLDEKKLKDNQNFTFGLEFIVKPKVTLKKYLGLEITKDDLEVTDCEVEEKINSLLEKQTTLEPKTQNDFLELTDTAIFDFEGFVDDKPFEGGTAKDFSLKIGSGQFVPGFEDQMLGMKQGQTKDINITFPSDYHQKSLANQKAVFKVTLHQIKTKKIPQLTDNLVKSLKLANASTVEELKNNTKQTLLAQKKHKDKENVEKQVIEQLVKNSELEIPQEIVSQEQIRLQKEFEAQLKQQNLTLEQYKQYLGIDDEKMEKEFSQQAQKNLQYQLIMEQVAAQEKLTISQEKIEQQYQNLSNHYKVPVNQIKQKLPEKNLKHSLLMDEALELVINKVVVAK</sequence>
<evidence type="ECO:0000256" key="1">
    <source>
        <dbReference type="ARBA" id="ARBA00000971"/>
    </source>
</evidence>
<keyword evidence="8 12" id="KW-0413">Isomerase</keyword>
<evidence type="ECO:0000259" key="15">
    <source>
        <dbReference type="PROSITE" id="PS50059"/>
    </source>
</evidence>
<dbReference type="InterPro" id="IPR005215">
    <property type="entry name" value="Trig_fac"/>
</dbReference>
<dbReference type="EC" id="5.2.1.8" evidence="3 12"/>